<sequence>MQASATSKTSPSASSKSIKMRMYLEKCQHTRTGPEKHPGPTRPATGHSGALQQAPTTRRPRASPVRSQGLSPGPPAAEEDHQSTKSRGPPPPKSPQLGGPLRPPLIPAQAGQTSPLQAARPSSHAPQGRGSHRGTGAVAGQDRRPAPQTALSPLLTPVGPRQPPPRRASSSTRPPTKA</sequence>
<feature type="compositionally biased region" description="Low complexity" evidence="1">
    <location>
        <begin position="167"/>
        <end position="178"/>
    </location>
</feature>
<reference evidence="2" key="1">
    <citation type="journal article" date="2022" name="bioRxiv">
        <title>Sequencing and chromosome-scale assembly of the giantPleurodeles waltlgenome.</title>
        <authorList>
            <person name="Brown T."/>
            <person name="Elewa A."/>
            <person name="Iarovenko S."/>
            <person name="Subramanian E."/>
            <person name="Araus A.J."/>
            <person name="Petzold A."/>
            <person name="Susuki M."/>
            <person name="Suzuki K.-i.T."/>
            <person name="Hayashi T."/>
            <person name="Toyoda A."/>
            <person name="Oliveira C."/>
            <person name="Osipova E."/>
            <person name="Leigh N.D."/>
            <person name="Simon A."/>
            <person name="Yun M.H."/>
        </authorList>
    </citation>
    <scope>NUCLEOTIDE SEQUENCE</scope>
    <source>
        <strain evidence="2">20211129_DDA</strain>
        <tissue evidence="2">Liver</tissue>
    </source>
</reference>
<proteinExistence type="predicted"/>
<evidence type="ECO:0000256" key="1">
    <source>
        <dbReference type="SAM" id="MobiDB-lite"/>
    </source>
</evidence>
<feature type="region of interest" description="Disordered" evidence="1">
    <location>
        <begin position="1"/>
        <end position="178"/>
    </location>
</feature>
<comment type="caution">
    <text evidence="2">The sequence shown here is derived from an EMBL/GenBank/DDBJ whole genome shotgun (WGS) entry which is preliminary data.</text>
</comment>
<evidence type="ECO:0000313" key="3">
    <source>
        <dbReference type="Proteomes" id="UP001066276"/>
    </source>
</evidence>
<name>A0AAV7VRP1_PLEWA</name>
<dbReference type="AlphaFoldDB" id="A0AAV7VRP1"/>
<keyword evidence="3" id="KW-1185">Reference proteome</keyword>
<protein>
    <submittedName>
        <fullName evidence="2">Uncharacterized protein</fullName>
    </submittedName>
</protein>
<accession>A0AAV7VRP1</accession>
<gene>
    <name evidence="2" type="ORF">NDU88_007058</name>
</gene>
<evidence type="ECO:0000313" key="2">
    <source>
        <dbReference type="EMBL" id="KAJ1203266.1"/>
    </source>
</evidence>
<dbReference type="Proteomes" id="UP001066276">
    <property type="component" value="Chromosome 2_1"/>
</dbReference>
<dbReference type="EMBL" id="JANPWB010000003">
    <property type="protein sequence ID" value="KAJ1203266.1"/>
    <property type="molecule type" value="Genomic_DNA"/>
</dbReference>
<feature type="compositionally biased region" description="Low complexity" evidence="1">
    <location>
        <begin position="1"/>
        <end position="17"/>
    </location>
</feature>
<feature type="compositionally biased region" description="Basic and acidic residues" evidence="1">
    <location>
        <begin position="22"/>
        <end position="38"/>
    </location>
</feature>
<organism evidence="2 3">
    <name type="scientific">Pleurodeles waltl</name>
    <name type="common">Iberian ribbed newt</name>
    <dbReference type="NCBI Taxonomy" id="8319"/>
    <lineage>
        <taxon>Eukaryota</taxon>
        <taxon>Metazoa</taxon>
        <taxon>Chordata</taxon>
        <taxon>Craniata</taxon>
        <taxon>Vertebrata</taxon>
        <taxon>Euteleostomi</taxon>
        <taxon>Amphibia</taxon>
        <taxon>Batrachia</taxon>
        <taxon>Caudata</taxon>
        <taxon>Salamandroidea</taxon>
        <taxon>Salamandridae</taxon>
        <taxon>Pleurodelinae</taxon>
        <taxon>Pleurodeles</taxon>
    </lineage>
</organism>